<evidence type="ECO:0000256" key="1">
    <source>
        <dbReference type="SAM" id="Phobius"/>
    </source>
</evidence>
<dbReference type="AlphaFoldDB" id="A0A7W9EYL7"/>
<feature type="transmembrane region" description="Helical" evidence="1">
    <location>
        <begin position="83"/>
        <end position="101"/>
    </location>
</feature>
<accession>A0A7W9EYL7</accession>
<dbReference type="Proteomes" id="UP000535415">
    <property type="component" value="Unassembled WGS sequence"/>
</dbReference>
<keyword evidence="3" id="KW-1185">Reference proteome</keyword>
<comment type="caution">
    <text evidence="2">The sequence shown here is derived from an EMBL/GenBank/DDBJ whole genome shotgun (WGS) entry which is preliminary data.</text>
</comment>
<name>A0A7W9EYL7_9RHOB</name>
<keyword evidence="1" id="KW-1133">Transmembrane helix</keyword>
<reference evidence="2 3" key="1">
    <citation type="submission" date="2020-08" db="EMBL/GenBank/DDBJ databases">
        <title>Genomic Encyclopedia of Type Strains, Phase IV (KMG-IV): sequencing the most valuable type-strain genomes for metagenomic binning, comparative biology and taxonomic classification.</title>
        <authorList>
            <person name="Goeker M."/>
        </authorList>
    </citation>
    <scope>NUCLEOTIDE SEQUENCE [LARGE SCALE GENOMIC DNA]</scope>
    <source>
        <strain evidence="2 3">DSM 101064</strain>
    </source>
</reference>
<dbReference type="EMBL" id="JACIJM010000006">
    <property type="protein sequence ID" value="MBB5722829.1"/>
    <property type="molecule type" value="Genomic_DNA"/>
</dbReference>
<evidence type="ECO:0000313" key="3">
    <source>
        <dbReference type="Proteomes" id="UP000535415"/>
    </source>
</evidence>
<gene>
    <name evidence="2" type="ORF">FHS72_002459</name>
</gene>
<proteinExistence type="predicted"/>
<feature type="transmembrane region" description="Helical" evidence="1">
    <location>
        <begin position="15"/>
        <end position="35"/>
    </location>
</feature>
<keyword evidence="1" id="KW-0812">Transmembrane</keyword>
<protein>
    <submittedName>
        <fullName evidence="2">Uncharacterized protein</fullName>
    </submittedName>
</protein>
<keyword evidence="1" id="KW-0472">Membrane</keyword>
<organism evidence="2 3">
    <name type="scientific">Yoonia ponticola</name>
    <dbReference type="NCBI Taxonomy" id="1524255"/>
    <lineage>
        <taxon>Bacteria</taxon>
        <taxon>Pseudomonadati</taxon>
        <taxon>Pseudomonadota</taxon>
        <taxon>Alphaproteobacteria</taxon>
        <taxon>Rhodobacterales</taxon>
        <taxon>Paracoccaceae</taxon>
        <taxon>Yoonia</taxon>
    </lineage>
</organism>
<sequence length="102" mass="11486">MNETADTFFTLARCLNIASTLGIAILAVPTFSMNLRKKTLSRIEGITQRQSHDGRQSALSDIAKELRQNAETRVSNWRLIDDICLRIGYFLLLGSAIIRIFT</sequence>
<dbReference type="RefSeq" id="WP_183529461.1">
    <property type="nucleotide sequence ID" value="NZ_JACIJM010000006.1"/>
</dbReference>
<evidence type="ECO:0000313" key="2">
    <source>
        <dbReference type="EMBL" id="MBB5722829.1"/>
    </source>
</evidence>